<accession>A0A6A6NV04</accession>
<protein>
    <submittedName>
        <fullName evidence="1">Uncharacterized protein</fullName>
    </submittedName>
</protein>
<dbReference type="OrthoDB" id="5426797at2759"/>
<dbReference type="PANTHER" id="PTHR37535">
    <property type="entry name" value="FLUG DOMAIN PROTEIN"/>
    <property type="match status" value="1"/>
</dbReference>
<proteinExistence type="predicted"/>
<gene>
    <name evidence="1" type="ORF">BDY21DRAFT_68455</name>
</gene>
<dbReference type="EMBL" id="MU001686">
    <property type="protein sequence ID" value="KAF2455600.1"/>
    <property type="molecule type" value="Genomic_DNA"/>
</dbReference>
<dbReference type="InterPro" id="IPR021842">
    <property type="entry name" value="DUF3435"/>
</dbReference>
<organism evidence="1 2">
    <name type="scientific">Lineolata rhizophorae</name>
    <dbReference type="NCBI Taxonomy" id="578093"/>
    <lineage>
        <taxon>Eukaryota</taxon>
        <taxon>Fungi</taxon>
        <taxon>Dikarya</taxon>
        <taxon>Ascomycota</taxon>
        <taxon>Pezizomycotina</taxon>
        <taxon>Dothideomycetes</taxon>
        <taxon>Dothideomycetes incertae sedis</taxon>
        <taxon>Lineolatales</taxon>
        <taxon>Lineolataceae</taxon>
        <taxon>Lineolata</taxon>
    </lineage>
</organism>
<evidence type="ECO:0000313" key="1">
    <source>
        <dbReference type="EMBL" id="KAF2455600.1"/>
    </source>
</evidence>
<evidence type="ECO:0000313" key="2">
    <source>
        <dbReference type="Proteomes" id="UP000799766"/>
    </source>
</evidence>
<sequence>MIVLGIFDDALEMDFTSVEQIFQLRVDPRQQSMRLKWKKTWEERLIFWQAVPILDGIRTSHEEPLHYHSFLCHIQRLGFIAGMMKILNP</sequence>
<name>A0A6A6NV04_9PEZI</name>
<keyword evidence="2" id="KW-1185">Reference proteome</keyword>
<dbReference type="Proteomes" id="UP000799766">
    <property type="component" value="Unassembled WGS sequence"/>
</dbReference>
<reference evidence="1" key="1">
    <citation type="journal article" date="2020" name="Stud. Mycol.">
        <title>101 Dothideomycetes genomes: a test case for predicting lifestyles and emergence of pathogens.</title>
        <authorList>
            <person name="Haridas S."/>
            <person name="Albert R."/>
            <person name="Binder M."/>
            <person name="Bloem J."/>
            <person name="Labutti K."/>
            <person name="Salamov A."/>
            <person name="Andreopoulos B."/>
            <person name="Baker S."/>
            <person name="Barry K."/>
            <person name="Bills G."/>
            <person name="Bluhm B."/>
            <person name="Cannon C."/>
            <person name="Castanera R."/>
            <person name="Culley D."/>
            <person name="Daum C."/>
            <person name="Ezra D."/>
            <person name="Gonzalez J."/>
            <person name="Henrissat B."/>
            <person name="Kuo A."/>
            <person name="Liang C."/>
            <person name="Lipzen A."/>
            <person name="Lutzoni F."/>
            <person name="Magnuson J."/>
            <person name="Mondo S."/>
            <person name="Nolan M."/>
            <person name="Ohm R."/>
            <person name="Pangilinan J."/>
            <person name="Park H.-J."/>
            <person name="Ramirez L."/>
            <person name="Alfaro M."/>
            <person name="Sun H."/>
            <person name="Tritt A."/>
            <person name="Yoshinaga Y."/>
            <person name="Zwiers L.-H."/>
            <person name="Turgeon B."/>
            <person name="Goodwin S."/>
            <person name="Spatafora J."/>
            <person name="Crous P."/>
            <person name="Grigoriev I."/>
        </authorList>
    </citation>
    <scope>NUCLEOTIDE SEQUENCE</scope>
    <source>
        <strain evidence="1">ATCC 16933</strain>
    </source>
</reference>
<dbReference type="Pfam" id="PF11917">
    <property type="entry name" value="DUF3435"/>
    <property type="match status" value="1"/>
</dbReference>
<dbReference type="AlphaFoldDB" id="A0A6A6NV04"/>
<dbReference type="PANTHER" id="PTHR37535:SF4">
    <property type="entry name" value="FLUG DOMAIN-CONTAINING PROTEIN"/>
    <property type="match status" value="1"/>
</dbReference>